<proteinExistence type="predicted"/>
<gene>
    <name evidence="1" type="ORF">ARMSODRAFT_1024915</name>
</gene>
<sequence>MLRSSRHFHPHPPLSSHCEPRNLLRRLADQRPPLEYHRCTRDLPTGDHEKTVLEEYHCKTADVWCACLPSRLGLDSYRDVLLDNAYLDPASSESRGEANFWQWYAHAISKRSPEFHRETRGQVKSSFTRHLSYEIAKLHGDGTRELARSLRVIHIATSSSKLVFLLPRNFETFSPKMLPAEALTGPISVPVCHIAVVDSPSLSTSSLHTNG</sequence>
<protein>
    <submittedName>
        <fullName evidence="1">Uncharacterized protein</fullName>
    </submittedName>
</protein>
<evidence type="ECO:0000313" key="1">
    <source>
        <dbReference type="EMBL" id="PBK62301.1"/>
    </source>
</evidence>
<accession>A0A2H3AU99</accession>
<reference evidence="2" key="1">
    <citation type="journal article" date="2017" name="Nat. Ecol. Evol.">
        <title>Genome expansion and lineage-specific genetic innovations in the forest pathogenic fungi Armillaria.</title>
        <authorList>
            <person name="Sipos G."/>
            <person name="Prasanna A.N."/>
            <person name="Walter M.C."/>
            <person name="O'Connor E."/>
            <person name="Balint B."/>
            <person name="Krizsan K."/>
            <person name="Kiss B."/>
            <person name="Hess J."/>
            <person name="Varga T."/>
            <person name="Slot J."/>
            <person name="Riley R."/>
            <person name="Boka B."/>
            <person name="Rigling D."/>
            <person name="Barry K."/>
            <person name="Lee J."/>
            <person name="Mihaltcheva S."/>
            <person name="LaButti K."/>
            <person name="Lipzen A."/>
            <person name="Waldron R."/>
            <person name="Moloney N.M."/>
            <person name="Sperisen C."/>
            <person name="Kredics L."/>
            <person name="Vagvoelgyi C."/>
            <person name="Patrignani A."/>
            <person name="Fitzpatrick D."/>
            <person name="Nagy I."/>
            <person name="Doyle S."/>
            <person name="Anderson J.B."/>
            <person name="Grigoriev I.V."/>
            <person name="Gueldener U."/>
            <person name="Muensterkoetter M."/>
            <person name="Nagy L.G."/>
        </authorList>
    </citation>
    <scope>NUCLEOTIDE SEQUENCE [LARGE SCALE GENOMIC DNA]</scope>
    <source>
        <strain evidence="2">28-4</strain>
    </source>
</reference>
<dbReference type="Proteomes" id="UP000218334">
    <property type="component" value="Unassembled WGS sequence"/>
</dbReference>
<evidence type="ECO:0000313" key="2">
    <source>
        <dbReference type="Proteomes" id="UP000218334"/>
    </source>
</evidence>
<organism evidence="1 2">
    <name type="scientific">Armillaria solidipes</name>
    <dbReference type="NCBI Taxonomy" id="1076256"/>
    <lineage>
        <taxon>Eukaryota</taxon>
        <taxon>Fungi</taxon>
        <taxon>Dikarya</taxon>
        <taxon>Basidiomycota</taxon>
        <taxon>Agaricomycotina</taxon>
        <taxon>Agaricomycetes</taxon>
        <taxon>Agaricomycetidae</taxon>
        <taxon>Agaricales</taxon>
        <taxon>Marasmiineae</taxon>
        <taxon>Physalacriaceae</taxon>
        <taxon>Armillaria</taxon>
    </lineage>
</organism>
<dbReference type="AlphaFoldDB" id="A0A2H3AU99"/>
<dbReference type="EMBL" id="KZ293467">
    <property type="protein sequence ID" value="PBK62301.1"/>
    <property type="molecule type" value="Genomic_DNA"/>
</dbReference>
<keyword evidence="2" id="KW-1185">Reference proteome</keyword>
<name>A0A2H3AU99_9AGAR</name>